<dbReference type="AlphaFoldDB" id="A0A0M9VL16"/>
<keyword evidence="4" id="KW-1185">Reference proteome</keyword>
<dbReference type="Pfam" id="PF14403">
    <property type="entry name" value="CP_ATPgrasp_2"/>
    <property type="match status" value="1"/>
</dbReference>
<comment type="caution">
    <text evidence="3">The sequence shown here is derived from an EMBL/GenBank/DDBJ whole genome shotgun (WGS) entry which is preliminary data.</text>
</comment>
<dbReference type="InterPro" id="IPR051680">
    <property type="entry name" value="ATP-dep_Glu-Cys_Ligase-2"/>
</dbReference>
<sequence length="846" mass="90396">MSLLREYAAAQAQPTLAFGADTGPSVRFDEVVAPDGTLRAAWKGMAAAADLTALDLARVDAEIATLLADDGVGYEHSDRGSVPWRLDPLPLVMDAATWARLDVGLAQRAELLGALLDDLYGAQRTLAEGLIPAETVFAHAGFTRPLARTSAAEAHPLILTGTDLGRDATGEWHVLADRVQAPAGLGYALENRRVLSSVLPELYQGAGLHRLEPYFGSVRAALLQAAPAGVTDPRIVVLTPGTYSETAFDQAFLANLLGLPLVQGEDLVVRGGAVWMKPAGFPTNAPHERVDVILRRVDADWCDPLELRAGSRLGVAGLTEAVRRGTVRLVNGLGAGVLENPGLMPFLPVLCERLLGEQLRLPSVPTWWCGDPEGRDAVLTALDEDPDSVIVRTIDGRASEFDGVDPADLRRRILETPYRYVGQQRLPLSHAPGWAPDESGAIETAIGALPVTLRAFTVRDGGAYRALVGGLATHVGGDPTQAPVTKDVWVLKAAEDDPDQGVAAPSFLPVGRSAPMLSPRAVEDMYWAGRYSERAEDLVRLVLTARSYAEQLDFGSSQDGAATLSALIAALQRLCGHRYDDPTAELRSLLMDADRPGSAAHSLGHLREALEGVRDQLSGDTWRAFAVTDRAAASLRATPRARQIAESAGRMLTGILSLQGVTASMIRDDGWNAIEAGRYLERAVQLCVLLDATVTTTAARRGVDRAVMGGVLLAAESAVTHRRRYRGDLAEAGVLELLIADGENPRSLAFAFARVREHIGSLSASTGSTRPERMIEELEQTLATTDVVALARAEGDRREELDRFLSETRAQLHQISEAIALLHFSAGPQPQALSALSTTELVGVGP</sequence>
<evidence type="ECO:0000259" key="1">
    <source>
        <dbReference type="Pfam" id="PF04168"/>
    </source>
</evidence>
<dbReference type="OrthoDB" id="9803842at2"/>
<dbReference type="SUPFAM" id="SSF56059">
    <property type="entry name" value="Glutathione synthetase ATP-binding domain-like"/>
    <property type="match status" value="1"/>
</dbReference>
<dbReference type="PANTHER" id="PTHR34595">
    <property type="entry name" value="BLR5612 PROTEIN"/>
    <property type="match status" value="1"/>
</dbReference>
<evidence type="ECO:0000313" key="3">
    <source>
        <dbReference type="EMBL" id="KOS10689.1"/>
    </source>
</evidence>
<organism evidence="3 4">
    <name type="scientific">Microbacterium aurantiacum</name>
    <dbReference type="NCBI Taxonomy" id="162393"/>
    <lineage>
        <taxon>Bacteria</taxon>
        <taxon>Bacillati</taxon>
        <taxon>Actinomycetota</taxon>
        <taxon>Actinomycetes</taxon>
        <taxon>Micrococcales</taxon>
        <taxon>Microbacteriaceae</taxon>
        <taxon>Microbacterium</taxon>
    </lineage>
</organism>
<dbReference type="KEGG" id="mcw:A8L33_14555"/>
<accession>A0A0M9VL16</accession>
<feature type="domain" description="DUF403" evidence="1">
    <location>
        <begin position="518"/>
        <end position="824"/>
    </location>
</feature>
<dbReference type="EMBL" id="LAVO01000009">
    <property type="protein sequence ID" value="KOS10689.1"/>
    <property type="molecule type" value="Genomic_DNA"/>
</dbReference>
<dbReference type="Gene3D" id="3.40.50.11290">
    <property type="match status" value="1"/>
</dbReference>
<reference evidence="3" key="1">
    <citation type="submission" date="2015-04" db="EMBL/GenBank/DDBJ databases">
        <title>Complete genome sequence of Microbacterium chocolatum SIT 101, a bacterium enantioselectively hydrolyzing mesomeric diesters.</title>
        <authorList>
            <person name="Li X."/>
            <person name="Xu Y."/>
        </authorList>
    </citation>
    <scope>NUCLEOTIDE SEQUENCE [LARGE SCALE GENOMIC DNA]</scope>
    <source>
        <strain evidence="3">SIT 101</strain>
    </source>
</reference>
<dbReference type="Proteomes" id="UP000037737">
    <property type="component" value="Unassembled WGS sequence"/>
</dbReference>
<gene>
    <name evidence="3" type="ORF">XI38_09235</name>
</gene>
<dbReference type="InterPro" id="IPR007296">
    <property type="entry name" value="DUF403"/>
</dbReference>
<evidence type="ECO:0000259" key="2">
    <source>
        <dbReference type="Pfam" id="PF14403"/>
    </source>
</evidence>
<feature type="domain" description="Circularly permuted ATP-grasp type 2" evidence="2">
    <location>
        <begin position="90"/>
        <end position="472"/>
    </location>
</feature>
<dbReference type="PANTHER" id="PTHR34595:SF2">
    <property type="entry name" value="BLR2978 PROTEIN"/>
    <property type="match status" value="1"/>
</dbReference>
<dbReference type="PATRIC" id="fig|84292.3.peg.1885"/>
<dbReference type="Pfam" id="PF04168">
    <property type="entry name" value="Alpha-E"/>
    <property type="match status" value="1"/>
</dbReference>
<protein>
    <submittedName>
        <fullName evidence="3">Uncharacterized protein</fullName>
    </submittedName>
</protein>
<dbReference type="InterPro" id="IPR025841">
    <property type="entry name" value="CP_ATPgrasp_2"/>
</dbReference>
<proteinExistence type="predicted"/>
<name>A0A0M9VL16_9MICO</name>
<evidence type="ECO:0000313" key="4">
    <source>
        <dbReference type="Proteomes" id="UP000037737"/>
    </source>
</evidence>